<proteinExistence type="predicted"/>
<dbReference type="PANTHER" id="PTHR47389:SF4">
    <property type="entry name" value="OS09G0436400 PROTEIN"/>
    <property type="match status" value="1"/>
</dbReference>
<evidence type="ECO:0000313" key="2">
    <source>
        <dbReference type="Proteomes" id="UP000077755"/>
    </source>
</evidence>
<gene>
    <name evidence="1" type="ORF">DCAR_0101210</name>
</gene>
<reference evidence="1" key="1">
    <citation type="journal article" date="2016" name="Nat. Genet.">
        <title>A high-quality carrot genome assembly provides new insights into carotenoid accumulation and asterid genome evolution.</title>
        <authorList>
            <person name="Iorizzo M."/>
            <person name="Ellison S."/>
            <person name="Senalik D."/>
            <person name="Zeng P."/>
            <person name="Satapoomin P."/>
            <person name="Huang J."/>
            <person name="Bowman M."/>
            <person name="Iovene M."/>
            <person name="Sanseverino W."/>
            <person name="Cavagnaro P."/>
            <person name="Yildiz M."/>
            <person name="Macko-Podgorni A."/>
            <person name="Moranska E."/>
            <person name="Grzebelus E."/>
            <person name="Grzebelus D."/>
            <person name="Ashrafi H."/>
            <person name="Zheng Z."/>
            <person name="Cheng S."/>
            <person name="Spooner D."/>
            <person name="Van Deynze A."/>
            <person name="Simon P."/>
        </authorList>
    </citation>
    <scope>NUCLEOTIDE SEQUENCE</scope>
    <source>
        <tissue evidence="1">Leaf</tissue>
    </source>
</reference>
<dbReference type="PANTHER" id="PTHR47389">
    <property type="entry name" value="OS09G0436400 PROTEIN"/>
    <property type="match status" value="1"/>
</dbReference>
<name>A0A162AAZ8_DAUCS</name>
<organism evidence="1 2">
    <name type="scientific">Daucus carota subsp. sativus</name>
    <name type="common">Carrot</name>
    <dbReference type="NCBI Taxonomy" id="79200"/>
    <lineage>
        <taxon>Eukaryota</taxon>
        <taxon>Viridiplantae</taxon>
        <taxon>Streptophyta</taxon>
        <taxon>Embryophyta</taxon>
        <taxon>Tracheophyta</taxon>
        <taxon>Spermatophyta</taxon>
        <taxon>Magnoliopsida</taxon>
        <taxon>eudicotyledons</taxon>
        <taxon>Gunneridae</taxon>
        <taxon>Pentapetalae</taxon>
        <taxon>asterids</taxon>
        <taxon>campanulids</taxon>
        <taxon>Apiales</taxon>
        <taxon>Apiaceae</taxon>
        <taxon>Apioideae</taxon>
        <taxon>Scandiceae</taxon>
        <taxon>Daucinae</taxon>
        <taxon>Daucus</taxon>
        <taxon>Daucus sect. Daucus</taxon>
    </lineage>
</organism>
<reference evidence="1" key="2">
    <citation type="submission" date="2022-03" db="EMBL/GenBank/DDBJ databases">
        <title>Draft title - Genomic analysis of global carrot germplasm unveils the trajectory of domestication and the origin of high carotenoid orange carrot.</title>
        <authorList>
            <person name="Iorizzo M."/>
            <person name="Ellison S."/>
            <person name="Senalik D."/>
            <person name="Macko-Podgorni A."/>
            <person name="Grzebelus D."/>
            <person name="Bostan H."/>
            <person name="Rolling W."/>
            <person name="Curaba J."/>
            <person name="Simon P."/>
        </authorList>
    </citation>
    <scope>NUCLEOTIDE SEQUENCE</scope>
    <source>
        <tissue evidence="1">Leaf</tissue>
    </source>
</reference>
<accession>A0A162AAZ8</accession>
<dbReference type="Gramene" id="KZN08636">
    <property type="protein sequence ID" value="KZN08636"/>
    <property type="gene ID" value="DCAR_001166"/>
</dbReference>
<dbReference type="AlphaFoldDB" id="A0A162AAZ8"/>
<evidence type="ECO:0000313" key="1">
    <source>
        <dbReference type="EMBL" id="WOG82050.1"/>
    </source>
</evidence>
<keyword evidence="2" id="KW-1185">Reference proteome</keyword>
<dbReference type="EMBL" id="CP093343">
    <property type="protein sequence ID" value="WOG82050.1"/>
    <property type="molecule type" value="Genomic_DNA"/>
</dbReference>
<protein>
    <submittedName>
        <fullName evidence="1">Uncharacterized protein</fullName>
    </submittedName>
</protein>
<sequence length="125" mass="13900">MHIVNFVALINYVYLCFLVAGGELIPASGTIIESYDNTIIVLTSANLLRRHTFGKLGENVLADDLKVYAHSFDGHSYTVGEVCAHDFHYNLVVLKFISKTPSLPHLQPAKFVKLAHEDDDLVDTI</sequence>
<dbReference type="Proteomes" id="UP000077755">
    <property type="component" value="Chromosome 1"/>
</dbReference>